<dbReference type="Proteomes" id="UP001496674">
    <property type="component" value="Chromosome"/>
</dbReference>
<dbReference type="EMBL" id="AP028055">
    <property type="protein sequence ID" value="BEG98437.1"/>
    <property type="molecule type" value="Genomic_DNA"/>
</dbReference>
<dbReference type="InterPro" id="IPR006630">
    <property type="entry name" value="La_HTH"/>
</dbReference>
<protein>
    <recommendedName>
        <fullName evidence="3">HTH La-type RNA-binding domain-containing protein</fullName>
    </recommendedName>
</protein>
<proteinExistence type="predicted"/>
<evidence type="ECO:0000313" key="4">
    <source>
        <dbReference type="EMBL" id="BEG98437.1"/>
    </source>
</evidence>
<sequence length="73" mass="9051">MKRIRFIFRNNNDERKEFFQDQLIQHSKLISGEITLEEFRQEKKLTRDKIVRLNNELKKMKEELREIEEASKN</sequence>
<gene>
    <name evidence="4" type="ORF">BSYN_07020</name>
</gene>
<organism evidence="4 5">
    <name type="scientific">Bacteroides sedimenti</name>
    <dbReference type="NCBI Taxonomy" id="2136147"/>
    <lineage>
        <taxon>Bacteria</taxon>
        <taxon>Pseudomonadati</taxon>
        <taxon>Bacteroidota</taxon>
        <taxon>Bacteroidia</taxon>
        <taxon>Bacteroidales</taxon>
        <taxon>Bacteroidaceae</taxon>
        <taxon>Bacteroides</taxon>
    </lineage>
</organism>
<dbReference type="RefSeq" id="WP_353333370.1">
    <property type="nucleotide sequence ID" value="NZ_AP028055.1"/>
</dbReference>
<keyword evidence="2" id="KW-0175">Coiled coil</keyword>
<name>A0ABM8I8Q3_9BACE</name>
<keyword evidence="5" id="KW-1185">Reference proteome</keyword>
<reference evidence="4 5" key="1">
    <citation type="submission" date="2023-04" db="EMBL/GenBank/DDBJ databases">
        <title>Draft genome sequence of acteroides sedimenti strain YN3PY1.</title>
        <authorList>
            <person name="Yoshida N."/>
        </authorList>
    </citation>
    <scope>NUCLEOTIDE SEQUENCE [LARGE SCALE GENOMIC DNA]</scope>
    <source>
        <strain evidence="4 5">YN3PY1</strain>
    </source>
</reference>
<feature type="coiled-coil region" evidence="2">
    <location>
        <begin position="36"/>
        <end position="73"/>
    </location>
</feature>
<evidence type="ECO:0000256" key="2">
    <source>
        <dbReference type="SAM" id="Coils"/>
    </source>
</evidence>
<evidence type="ECO:0000313" key="5">
    <source>
        <dbReference type="Proteomes" id="UP001496674"/>
    </source>
</evidence>
<evidence type="ECO:0000259" key="3">
    <source>
        <dbReference type="PROSITE" id="PS50961"/>
    </source>
</evidence>
<evidence type="ECO:0000256" key="1">
    <source>
        <dbReference type="ARBA" id="ARBA00022884"/>
    </source>
</evidence>
<accession>A0ABM8I8Q3</accession>
<keyword evidence="1" id="KW-0694">RNA-binding</keyword>
<feature type="domain" description="HTH La-type RNA-binding" evidence="3">
    <location>
        <begin position="1"/>
        <end position="73"/>
    </location>
</feature>
<dbReference type="PROSITE" id="PS50961">
    <property type="entry name" value="HTH_LA"/>
    <property type="match status" value="1"/>
</dbReference>